<accession>A0A0M0GGI1</accession>
<dbReference type="Pfam" id="PF03739">
    <property type="entry name" value="LptF_LptG"/>
    <property type="match status" value="1"/>
</dbReference>
<dbReference type="AlphaFoldDB" id="A0A0M0GGI1"/>
<dbReference type="Proteomes" id="UP000037109">
    <property type="component" value="Unassembled WGS sequence"/>
</dbReference>
<reference evidence="8" key="1">
    <citation type="submission" date="2015-07" db="EMBL/GenBank/DDBJ databases">
        <title>Fjat-10036 dsm4.</title>
        <authorList>
            <person name="Liu B."/>
            <person name="Wang J."/>
            <person name="Zhu Y."/>
            <person name="Liu G."/>
            <person name="Chen Q."/>
            <person name="Chen Z."/>
            <person name="Lan J."/>
            <person name="Che J."/>
            <person name="Ge C."/>
            <person name="Shi H."/>
            <person name="Pan Z."/>
            <person name="Liu X."/>
        </authorList>
    </citation>
    <scope>NUCLEOTIDE SEQUENCE [LARGE SCALE GENOMIC DNA]</scope>
    <source>
        <strain evidence="8">DSM 4</strain>
    </source>
</reference>
<dbReference type="GO" id="GO:0005886">
    <property type="term" value="C:plasma membrane"/>
    <property type="evidence" value="ECO:0007669"/>
    <property type="project" value="UniProtKB-SubCell"/>
</dbReference>
<feature type="transmembrane region" description="Helical" evidence="6">
    <location>
        <begin position="6"/>
        <end position="23"/>
    </location>
</feature>
<evidence type="ECO:0000256" key="5">
    <source>
        <dbReference type="ARBA" id="ARBA00023136"/>
    </source>
</evidence>
<evidence type="ECO:0000313" key="7">
    <source>
        <dbReference type="EMBL" id="KON88898.1"/>
    </source>
</evidence>
<feature type="transmembrane region" description="Helical" evidence="6">
    <location>
        <begin position="101"/>
        <end position="118"/>
    </location>
</feature>
<keyword evidence="3 6" id="KW-0812">Transmembrane</keyword>
<evidence type="ECO:0000256" key="6">
    <source>
        <dbReference type="SAM" id="Phobius"/>
    </source>
</evidence>
<dbReference type="PATRIC" id="fig|1459.3.peg.4462"/>
<evidence type="ECO:0000256" key="3">
    <source>
        <dbReference type="ARBA" id="ARBA00022692"/>
    </source>
</evidence>
<sequence>MNLERWIILGILLLSIMCLKLLVPREKVREAWVIFLFLQVITWPAGLIAVEMGWIEYPIQLYPKANLYNRTSFSFEFFLFPVVAIIFSLYFPRNKKGFGSLLYYVFFAGFFTFLEVVLESNTKLVEYHEWKWYWTLVTVMISLYINDKFYRWFSKRLILVELK</sequence>
<keyword evidence="8" id="KW-1185">Reference proteome</keyword>
<keyword evidence="4 6" id="KW-1133">Transmembrane helix</keyword>
<evidence type="ECO:0000256" key="4">
    <source>
        <dbReference type="ARBA" id="ARBA00022989"/>
    </source>
</evidence>
<proteinExistence type="predicted"/>
<keyword evidence="5 6" id="KW-0472">Membrane</keyword>
<name>A0A0M0GGI1_SPOGL</name>
<comment type="subcellular location">
    <subcellularLocation>
        <location evidence="1">Cell membrane</location>
        <topology evidence="1">Multi-pass membrane protein</topology>
    </subcellularLocation>
</comment>
<comment type="caution">
    <text evidence="7">The sequence shown here is derived from an EMBL/GenBank/DDBJ whole genome shotgun (WGS) entry which is preliminary data.</text>
</comment>
<organism evidence="7 8">
    <name type="scientific">Sporosarcina globispora</name>
    <name type="common">Bacillus globisporus</name>
    <dbReference type="NCBI Taxonomy" id="1459"/>
    <lineage>
        <taxon>Bacteria</taxon>
        <taxon>Bacillati</taxon>
        <taxon>Bacillota</taxon>
        <taxon>Bacilli</taxon>
        <taxon>Bacillales</taxon>
        <taxon>Caryophanaceae</taxon>
        <taxon>Sporosarcina</taxon>
    </lineage>
</organism>
<evidence type="ECO:0000256" key="1">
    <source>
        <dbReference type="ARBA" id="ARBA00004651"/>
    </source>
</evidence>
<keyword evidence="2" id="KW-1003">Cell membrane</keyword>
<evidence type="ECO:0000313" key="8">
    <source>
        <dbReference type="Proteomes" id="UP000037109"/>
    </source>
</evidence>
<dbReference type="NCBIfam" id="NF041644">
    <property type="entry name" value="CBO0543_fam"/>
    <property type="match status" value="1"/>
</dbReference>
<feature type="transmembrane region" description="Helical" evidence="6">
    <location>
        <begin position="32"/>
        <end position="55"/>
    </location>
</feature>
<feature type="transmembrane region" description="Helical" evidence="6">
    <location>
        <begin position="130"/>
        <end position="146"/>
    </location>
</feature>
<dbReference type="OrthoDB" id="1683460at2"/>
<gene>
    <name evidence="7" type="ORF">AF332_20240</name>
</gene>
<dbReference type="STRING" id="1459.AF332_20240"/>
<feature type="transmembrane region" description="Helical" evidence="6">
    <location>
        <begin position="75"/>
        <end position="92"/>
    </location>
</feature>
<dbReference type="InterPro" id="IPR048147">
    <property type="entry name" value="CBO0543-like"/>
</dbReference>
<dbReference type="EMBL" id="LGUF01000007">
    <property type="protein sequence ID" value="KON88898.1"/>
    <property type="molecule type" value="Genomic_DNA"/>
</dbReference>
<dbReference type="RefSeq" id="WP_053436279.1">
    <property type="nucleotide sequence ID" value="NZ_LGUF01000007.1"/>
</dbReference>
<dbReference type="InterPro" id="IPR005495">
    <property type="entry name" value="LptG/LptF_permease"/>
</dbReference>
<evidence type="ECO:0000256" key="2">
    <source>
        <dbReference type="ARBA" id="ARBA00022475"/>
    </source>
</evidence>
<protein>
    <submittedName>
        <fullName evidence="7">Uncharacterized protein</fullName>
    </submittedName>
</protein>